<dbReference type="PANTHER" id="PTHR24198:SF165">
    <property type="entry name" value="ANKYRIN REPEAT-CONTAINING PROTEIN-RELATED"/>
    <property type="match status" value="1"/>
</dbReference>
<evidence type="ECO:0000313" key="5">
    <source>
        <dbReference type="EMBL" id="RDW68686.1"/>
    </source>
</evidence>
<dbReference type="PROSITE" id="PS50181">
    <property type="entry name" value="FBOX"/>
    <property type="match status" value="1"/>
</dbReference>
<evidence type="ECO:0000256" key="2">
    <source>
        <dbReference type="ARBA" id="ARBA00023043"/>
    </source>
</evidence>
<dbReference type="InterPro" id="IPR002110">
    <property type="entry name" value="Ankyrin_rpt"/>
</dbReference>
<dbReference type="GeneID" id="38118816"/>
<dbReference type="AlphaFoldDB" id="A0A3D8R3X5"/>
<name>A0A3D8R3X5_9EURO</name>
<proteinExistence type="predicted"/>
<evidence type="ECO:0000256" key="1">
    <source>
        <dbReference type="ARBA" id="ARBA00022737"/>
    </source>
</evidence>
<evidence type="ECO:0000256" key="3">
    <source>
        <dbReference type="PROSITE-ProRule" id="PRU00023"/>
    </source>
</evidence>
<dbReference type="Gene3D" id="1.25.40.20">
    <property type="entry name" value="Ankyrin repeat-containing domain"/>
    <property type="match status" value="1"/>
</dbReference>
<evidence type="ECO:0000259" key="4">
    <source>
        <dbReference type="PROSITE" id="PS50181"/>
    </source>
</evidence>
<comment type="caution">
    <text evidence="5">The sequence shown here is derived from an EMBL/GenBank/DDBJ whole genome shotgun (WGS) entry which is preliminary data.</text>
</comment>
<feature type="domain" description="F-box" evidence="4">
    <location>
        <begin position="1"/>
        <end position="48"/>
    </location>
</feature>
<dbReference type="InterPro" id="IPR036770">
    <property type="entry name" value="Ankyrin_rpt-contain_sf"/>
</dbReference>
<keyword evidence="2 3" id="KW-0040">ANK repeat</keyword>
<dbReference type="OrthoDB" id="4772757at2759"/>
<sequence length="565" mass="62924">MTSLAALPNEILLTIVGYLSHQNDIFSLVKSNRKLYHLLQPYLVRHNVRHHGGSALVGAAKYGRTDFVKELQGLGAYIALFEPEKPWKMDDPTLEKVKNPLLLAVRGNHLETLRALLLQPPPPTLMHAAFHCAIRECRTEFVDLMLHPHAPLGRRALPIPMRASSALVAAVQSNSVAMVERLLRHGARSDPKDRPHAFEAALDAGQGHGLQLELWGLLLANGERLETDWALRKAAANNDKTAIELLVKHGLDISVYGHYDLFNAVMNGHVETAAFLIEMGANPHLRVYCTTHQAYGSTKSAIWYAVHARHLDMIALLVSKDVRPDPEDIVHAQRIGFQEAAVVLLGVPSEPRFAESRVYREEIREHVELAEGLAWEKNRAFKRMGYCHPDLYPLPYPEDCPDDSSFSVMVVGRDKVELGHVSPAGLSRNGFSFESAMKTETLDARGESLRQASWASSDRDSFCENEWNAGIDKVPRDFAQWDQGWIRRNSSNLAGITARRPEREGQGSTGLNESCLLTLIKHQKEGSRLIHLIPLQAMPSTIASGTLYAEFDVHAMRQSAASPLH</sequence>
<dbReference type="InterPro" id="IPR001810">
    <property type="entry name" value="F-box_dom"/>
</dbReference>
<reference evidence="5 6" key="1">
    <citation type="journal article" date="2018" name="IMA Fungus">
        <title>IMA Genome-F 9: Draft genome sequence of Annulohypoxylon stygium, Aspergillus mulundensis, Berkeleyomyces basicola (syn. Thielaviopsis basicola), Ceratocystis smalleyi, two Cercospora beticola strains, Coleophoma cylindrospora, Fusarium fracticaudum, Phialophora cf. hyalina, and Morchella septimelata.</title>
        <authorList>
            <person name="Wingfield B.D."/>
            <person name="Bills G.F."/>
            <person name="Dong Y."/>
            <person name="Huang W."/>
            <person name="Nel W.J."/>
            <person name="Swalarsk-Parry B.S."/>
            <person name="Vaghefi N."/>
            <person name="Wilken P.M."/>
            <person name="An Z."/>
            <person name="de Beer Z.W."/>
            <person name="De Vos L."/>
            <person name="Chen L."/>
            <person name="Duong T.A."/>
            <person name="Gao Y."/>
            <person name="Hammerbacher A."/>
            <person name="Kikkert J.R."/>
            <person name="Li Y."/>
            <person name="Li H."/>
            <person name="Li K."/>
            <person name="Li Q."/>
            <person name="Liu X."/>
            <person name="Ma X."/>
            <person name="Naidoo K."/>
            <person name="Pethybridge S.J."/>
            <person name="Sun J."/>
            <person name="Steenkamp E.T."/>
            <person name="van der Nest M.A."/>
            <person name="van Wyk S."/>
            <person name="Wingfield M.J."/>
            <person name="Xiong C."/>
            <person name="Yue Q."/>
            <person name="Zhang X."/>
        </authorList>
    </citation>
    <scope>NUCLEOTIDE SEQUENCE [LARGE SCALE GENOMIC DNA]</scope>
    <source>
        <strain evidence="5 6">DSM 5745</strain>
    </source>
</reference>
<evidence type="ECO:0000313" key="6">
    <source>
        <dbReference type="Proteomes" id="UP000256690"/>
    </source>
</evidence>
<dbReference type="Proteomes" id="UP000256690">
    <property type="component" value="Unassembled WGS sequence"/>
</dbReference>
<keyword evidence="6" id="KW-1185">Reference proteome</keyword>
<dbReference type="RefSeq" id="XP_026600475.1">
    <property type="nucleotide sequence ID" value="XM_026750462.1"/>
</dbReference>
<dbReference type="PANTHER" id="PTHR24198">
    <property type="entry name" value="ANKYRIN REPEAT AND PROTEIN KINASE DOMAIN-CONTAINING PROTEIN"/>
    <property type="match status" value="1"/>
</dbReference>
<organism evidence="5 6">
    <name type="scientific">Aspergillus mulundensis</name>
    <dbReference type="NCBI Taxonomy" id="1810919"/>
    <lineage>
        <taxon>Eukaryota</taxon>
        <taxon>Fungi</taxon>
        <taxon>Dikarya</taxon>
        <taxon>Ascomycota</taxon>
        <taxon>Pezizomycotina</taxon>
        <taxon>Eurotiomycetes</taxon>
        <taxon>Eurotiomycetidae</taxon>
        <taxon>Eurotiales</taxon>
        <taxon>Aspergillaceae</taxon>
        <taxon>Aspergillus</taxon>
        <taxon>Aspergillus subgen. Nidulantes</taxon>
    </lineage>
</organism>
<dbReference type="PROSITE" id="PS50088">
    <property type="entry name" value="ANK_REPEAT"/>
    <property type="match status" value="1"/>
</dbReference>
<dbReference type="EMBL" id="PVWQ01000011">
    <property type="protein sequence ID" value="RDW68686.1"/>
    <property type="molecule type" value="Genomic_DNA"/>
</dbReference>
<dbReference type="SMART" id="SM00248">
    <property type="entry name" value="ANK"/>
    <property type="match status" value="6"/>
</dbReference>
<keyword evidence="1" id="KW-0677">Repeat</keyword>
<gene>
    <name evidence="5" type="ORF">DSM5745_08446</name>
</gene>
<accession>A0A3D8R3X5</accession>
<dbReference type="SUPFAM" id="SSF48403">
    <property type="entry name" value="Ankyrin repeat"/>
    <property type="match status" value="1"/>
</dbReference>
<protein>
    <recommendedName>
        <fullName evidence="4">F-box domain-containing protein</fullName>
    </recommendedName>
</protein>
<feature type="repeat" description="ANK" evidence="3">
    <location>
        <begin position="162"/>
        <end position="194"/>
    </location>
</feature>